<gene>
    <name evidence="2" type="ORF">RMS29_10160</name>
</gene>
<accession>A0ABU4VWC3</accession>
<comment type="caution">
    <text evidence="2">The sequence shown here is derived from an EMBL/GenBank/DDBJ whole genome shotgun (WGS) entry which is preliminary data.</text>
</comment>
<dbReference type="RefSeq" id="WP_320188223.1">
    <property type="nucleotide sequence ID" value="NZ_CP192764.1"/>
</dbReference>
<keyword evidence="1" id="KW-0175">Coiled coil</keyword>
<protein>
    <submittedName>
        <fullName evidence="2">Uncharacterized protein</fullName>
    </submittedName>
</protein>
<keyword evidence="3" id="KW-1185">Reference proteome</keyword>
<evidence type="ECO:0000313" key="2">
    <source>
        <dbReference type="EMBL" id="MDX8329591.1"/>
    </source>
</evidence>
<evidence type="ECO:0000313" key="3">
    <source>
        <dbReference type="Proteomes" id="UP001277561"/>
    </source>
</evidence>
<organism evidence="2 3">
    <name type="scientific">Agrobacterium rosae</name>
    <dbReference type="NCBI Taxonomy" id="1972867"/>
    <lineage>
        <taxon>Bacteria</taxon>
        <taxon>Pseudomonadati</taxon>
        <taxon>Pseudomonadota</taxon>
        <taxon>Alphaproteobacteria</taxon>
        <taxon>Hyphomicrobiales</taxon>
        <taxon>Rhizobiaceae</taxon>
        <taxon>Rhizobium/Agrobacterium group</taxon>
        <taxon>Agrobacterium</taxon>
    </lineage>
</organism>
<evidence type="ECO:0000256" key="1">
    <source>
        <dbReference type="SAM" id="Coils"/>
    </source>
</evidence>
<proteinExistence type="predicted"/>
<name>A0ABU4VWC3_9HYPH</name>
<reference evidence="2" key="1">
    <citation type="journal article" date="2023" name="Phytobiomes J">
        <title>Deciphering the key players within the bacterial microbiota associated with aerial crown gall tumors on rhododendron: Insights into the gallobiome.</title>
        <authorList>
            <person name="Kuzmanovic N."/>
            <person name="Nesme J."/>
            <person name="Wolf J."/>
            <person name="Neumann-Schaal M."/>
            <person name="Petersen J."/>
            <person name="Fernandez-Gnecco G."/>
            <person name="Sproeer C."/>
            <person name="Bunk B."/>
            <person name="Overmann J."/>
            <person name="Sorensen S.J."/>
            <person name="Idczak E."/>
            <person name="Smalla K."/>
        </authorList>
    </citation>
    <scope>NUCLEOTIDE SEQUENCE [LARGE SCALE GENOMIC DNA]</scope>
    <source>
        <strain evidence="2">Rho-14.1</strain>
    </source>
</reference>
<sequence length="138" mass="14918">MKIKMLQGLAGANFSLAPGDTPDHFTEKDAQRLIDAGLAEAFNEGQAETVSLELKLENTKLLEELEDLRDLSQQLKDREADLANLHVEYQAVKERAEAAESFVAENQAVVDQLKAKISDLEAALVAATAKPKAKAGGD</sequence>
<feature type="coiled-coil region" evidence="1">
    <location>
        <begin position="51"/>
        <end position="130"/>
    </location>
</feature>
<dbReference type="Proteomes" id="UP001277561">
    <property type="component" value="Unassembled WGS sequence"/>
</dbReference>
<dbReference type="EMBL" id="JAVRAD010000003">
    <property type="protein sequence ID" value="MDX8329591.1"/>
    <property type="molecule type" value="Genomic_DNA"/>
</dbReference>